<protein>
    <submittedName>
        <fullName evidence="1">Flagellar FlbD family protein</fullName>
    </submittedName>
</protein>
<proteinExistence type="predicted"/>
<evidence type="ECO:0000313" key="2">
    <source>
        <dbReference type="Proteomes" id="UP000886808"/>
    </source>
</evidence>
<keyword evidence="1" id="KW-0969">Cilium</keyword>
<keyword evidence="1" id="KW-0282">Flagellum</keyword>
<dbReference type="PANTHER" id="PTHR39185">
    <property type="entry name" value="SWARMING MOTILITY PROTEIN SWRD"/>
    <property type="match status" value="1"/>
</dbReference>
<keyword evidence="1" id="KW-0966">Cell projection</keyword>
<evidence type="ECO:0000313" key="1">
    <source>
        <dbReference type="EMBL" id="HIV61490.1"/>
    </source>
</evidence>
<dbReference type="Proteomes" id="UP000886808">
    <property type="component" value="Unassembled WGS sequence"/>
</dbReference>
<organism evidence="1 2">
    <name type="scientific">Candidatus Butyricicoccus avistercoris</name>
    <dbReference type="NCBI Taxonomy" id="2838518"/>
    <lineage>
        <taxon>Bacteria</taxon>
        <taxon>Bacillati</taxon>
        <taxon>Bacillota</taxon>
        <taxon>Clostridia</taxon>
        <taxon>Eubacteriales</taxon>
        <taxon>Butyricicoccaceae</taxon>
        <taxon>Butyricicoccus</taxon>
    </lineage>
</organism>
<sequence length="73" mass="8759">MIRLTKLNREAFLLNHMQIETIEVIPETKIIMMNHDYFIVRESPERVLQLIESYTARVHDIYREIKISDKTGN</sequence>
<dbReference type="PANTHER" id="PTHR39185:SF1">
    <property type="entry name" value="SWARMING MOTILITY PROTEIN SWRD"/>
    <property type="match status" value="1"/>
</dbReference>
<reference evidence="1" key="2">
    <citation type="submission" date="2021-04" db="EMBL/GenBank/DDBJ databases">
        <authorList>
            <person name="Gilroy R."/>
        </authorList>
    </citation>
    <scope>NUCLEOTIDE SEQUENCE</scope>
    <source>
        <strain evidence="1">CHK193-4272</strain>
    </source>
</reference>
<dbReference type="EMBL" id="DXIE01000010">
    <property type="protein sequence ID" value="HIV61490.1"/>
    <property type="molecule type" value="Genomic_DNA"/>
</dbReference>
<dbReference type="Pfam" id="PF06289">
    <property type="entry name" value="FlbD"/>
    <property type="match status" value="1"/>
</dbReference>
<dbReference type="InterPro" id="IPR009384">
    <property type="entry name" value="SwrD-like"/>
</dbReference>
<name>A0A9D1PGZ4_9FIRM</name>
<dbReference type="AlphaFoldDB" id="A0A9D1PGZ4"/>
<reference evidence="1" key="1">
    <citation type="journal article" date="2021" name="PeerJ">
        <title>Extensive microbial diversity within the chicken gut microbiome revealed by metagenomics and culture.</title>
        <authorList>
            <person name="Gilroy R."/>
            <person name="Ravi A."/>
            <person name="Getino M."/>
            <person name="Pursley I."/>
            <person name="Horton D.L."/>
            <person name="Alikhan N.F."/>
            <person name="Baker D."/>
            <person name="Gharbi K."/>
            <person name="Hall N."/>
            <person name="Watson M."/>
            <person name="Adriaenssens E.M."/>
            <person name="Foster-Nyarko E."/>
            <person name="Jarju S."/>
            <person name="Secka A."/>
            <person name="Antonio M."/>
            <person name="Oren A."/>
            <person name="Chaudhuri R.R."/>
            <person name="La Ragione R."/>
            <person name="Hildebrand F."/>
            <person name="Pallen M.J."/>
        </authorList>
    </citation>
    <scope>NUCLEOTIDE SEQUENCE</scope>
    <source>
        <strain evidence="1">CHK193-4272</strain>
    </source>
</reference>
<gene>
    <name evidence="1" type="ORF">H9746_01370</name>
</gene>
<comment type="caution">
    <text evidence="1">The sequence shown here is derived from an EMBL/GenBank/DDBJ whole genome shotgun (WGS) entry which is preliminary data.</text>
</comment>
<accession>A0A9D1PGZ4</accession>